<sequence>MRTIFCLLAIAGLLCACRKQSTHTLPGNLVQAFPRSAAEKTQVDLHQEILTVLQEVYQDPAALREVNAAIYSGYYEDERVLLKDLLWPETSALYQSGKRPGAAPTGIFSRRFREALDRLDCPLLQAQLSATAAASIPNASGSVLPAAANAWQWPVANTSIYFPYSAIYPISWEEEQPQQSPTLVAADREADAGPGRQPYRCGARICYRPTIVNDDYASRQPTHIITPGATINQQPVIAATPTKPAKGSLIFLGQVRCVRQYDRLISFTGNGGGSELKFIRGNGFLRQNADGHITAPANTVSVYLSRQEIRKKKWKTVSAIWDANWLPDNKEQVFGIYEEDTEGSRTFSGSIVTKIKSLTIEPISYSFTVQTNDEIIRQLAWDRNSFFTYNQGKLQNGCMTDDQQWTIYDCLTPVSYTLPQQ</sequence>
<gene>
    <name evidence="1" type="ORF">P0Y53_06970</name>
</gene>
<organism evidence="1 2">
    <name type="scientific">Candidatus Pseudobacter hemicellulosilyticus</name>
    <dbReference type="NCBI Taxonomy" id="3121375"/>
    <lineage>
        <taxon>Bacteria</taxon>
        <taxon>Pseudomonadati</taxon>
        <taxon>Bacteroidota</taxon>
        <taxon>Chitinophagia</taxon>
        <taxon>Chitinophagales</taxon>
        <taxon>Chitinophagaceae</taxon>
        <taxon>Pseudobacter</taxon>
    </lineage>
</organism>
<dbReference type="AlphaFoldDB" id="A0AAJ6BIF7"/>
<protein>
    <submittedName>
        <fullName evidence="1">Uncharacterized protein</fullName>
    </submittedName>
</protein>
<evidence type="ECO:0000313" key="1">
    <source>
        <dbReference type="EMBL" id="WEK37237.1"/>
    </source>
</evidence>
<reference evidence="1" key="1">
    <citation type="submission" date="2023-03" db="EMBL/GenBank/DDBJ databases">
        <title>Andean soil-derived lignocellulolytic bacterial consortium as a source of novel taxa and putative plastic-active enzymes.</title>
        <authorList>
            <person name="Diaz-Garcia L."/>
            <person name="Chuvochina M."/>
            <person name="Feuerriegel G."/>
            <person name="Bunk B."/>
            <person name="Sproer C."/>
            <person name="Streit W.R."/>
            <person name="Rodriguez L.M."/>
            <person name="Overmann J."/>
            <person name="Jimenez D.J."/>
        </authorList>
    </citation>
    <scope>NUCLEOTIDE SEQUENCE</scope>
    <source>
        <strain evidence="1">MAG 7</strain>
    </source>
</reference>
<dbReference type="Proteomes" id="UP001220610">
    <property type="component" value="Chromosome"/>
</dbReference>
<accession>A0AAJ6BIF7</accession>
<name>A0AAJ6BIF7_9BACT</name>
<dbReference type="PROSITE" id="PS51257">
    <property type="entry name" value="PROKAR_LIPOPROTEIN"/>
    <property type="match status" value="1"/>
</dbReference>
<proteinExistence type="predicted"/>
<dbReference type="EMBL" id="CP119311">
    <property type="protein sequence ID" value="WEK37237.1"/>
    <property type="molecule type" value="Genomic_DNA"/>
</dbReference>
<evidence type="ECO:0000313" key="2">
    <source>
        <dbReference type="Proteomes" id="UP001220610"/>
    </source>
</evidence>